<dbReference type="PROSITE" id="PS01124">
    <property type="entry name" value="HTH_ARAC_FAMILY_2"/>
    <property type="match status" value="1"/>
</dbReference>
<organism evidence="5 6">
    <name type="scientific">Hymenobacter coccineus</name>
    <dbReference type="NCBI Taxonomy" id="1908235"/>
    <lineage>
        <taxon>Bacteria</taxon>
        <taxon>Pseudomonadati</taxon>
        <taxon>Bacteroidota</taxon>
        <taxon>Cytophagia</taxon>
        <taxon>Cytophagales</taxon>
        <taxon>Hymenobacteraceae</taxon>
        <taxon>Hymenobacter</taxon>
    </lineage>
</organism>
<evidence type="ECO:0000256" key="2">
    <source>
        <dbReference type="ARBA" id="ARBA00023125"/>
    </source>
</evidence>
<dbReference type="InterPro" id="IPR020449">
    <property type="entry name" value="Tscrpt_reg_AraC-type_HTH"/>
</dbReference>
<comment type="caution">
    <text evidence="5">The sequence shown here is derived from an EMBL/GenBank/DDBJ whole genome shotgun (WGS) entry which is preliminary data.</text>
</comment>
<dbReference type="Proteomes" id="UP000177506">
    <property type="component" value="Unassembled WGS sequence"/>
</dbReference>
<keyword evidence="3" id="KW-0804">Transcription</keyword>
<dbReference type="InterPro" id="IPR018060">
    <property type="entry name" value="HTH_AraC"/>
</dbReference>
<dbReference type="AlphaFoldDB" id="A0A1G1SU85"/>
<dbReference type="SMART" id="SM00342">
    <property type="entry name" value="HTH_ARAC"/>
    <property type="match status" value="1"/>
</dbReference>
<accession>A0A1G1SU85</accession>
<dbReference type="PANTHER" id="PTHR43280:SF32">
    <property type="entry name" value="TRANSCRIPTIONAL REGULATORY PROTEIN"/>
    <property type="match status" value="1"/>
</dbReference>
<sequence>MSAAWASSLPIPIYSLAQCNEQGQEHFYIVSASEAGPMLRAEFLTPHRKNFYFLVLMRQGSGRHWVDMRPYPHQANTLYFTAPLQVSLLEQEMPFDGLALGFTAEFLGLDQPAGFAPLPLLSPAAGGHALRLPVTEVTFLDAVLAHMLAEYRQQRPWYLDMLRASLRTVLIRLSRLHQEQSDPLPVPEPTLLAQFTTLVEAHYTTHHQVAQYAKLLCRSPGYLNERVRQLSGQPALAHIQARLVLEAKRYLFHTRLSVAEISFALGFGDPSYFGRFFRRDTGLSPAAYRAATVEMYQLNAAPS</sequence>
<dbReference type="Gene3D" id="1.10.10.60">
    <property type="entry name" value="Homeodomain-like"/>
    <property type="match status" value="1"/>
</dbReference>
<protein>
    <recommendedName>
        <fullName evidence="4">HTH araC/xylS-type domain-containing protein</fullName>
    </recommendedName>
</protein>
<keyword evidence="6" id="KW-1185">Reference proteome</keyword>
<keyword evidence="1" id="KW-0805">Transcription regulation</keyword>
<evidence type="ECO:0000256" key="1">
    <source>
        <dbReference type="ARBA" id="ARBA00023015"/>
    </source>
</evidence>
<keyword evidence="2" id="KW-0238">DNA-binding</keyword>
<name>A0A1G1SU85_9BACT</name>
<feature type="domain" description="HTH araC/xylS-type" evidence="4">
    <location>
        <begin position="193"/>
        <end position="291"/>
    </location>
</feature>
<dbReference type="GO" id="GO:0003700">
    <property type="term" value="F:DNA-binding transcription factor activity"/>
    <property type="evidence" value="ECO:0007669"/>
    <property type="project" value="InterPro"/>
</dbReference>
<evidence type="ECO:0000313" key="6">
    <source>
        <dbReference type="Proteomes" id="UP000177506"/>
    </source>
</evidence>
<reference evidence="5 6" key="1">
    <citation type="submission" date="2016-08" db="EMBL/GenBank/DDBJ databases">
        <title>Hymenobacter coccineus sp. nov., Hymenobacter lapidarius sp. nov. and Hymenobacter glacialis sp. nov., isolated from Antarctic soil.</title>
        <authorList>
            <person name="Sedlacek I."/>
            <person name="Kralova S."/>
            <person name="Kyrova K."/>
            <person name="Maslanova I."/>
            <person name="Stankova E."/>
            <person name="Vrbovska V."/>
            <person name="Nemec M."/>
            <person name="Bartak M."/>
            <person name="Svec P."/>
            <person name="Busse H.-J."/>
            <person name="Pantucek R."/>
        </authorList>
    </citation>
    <scope>NUCLEOTIDE SEQUENCE [LARGE SCALE GENOMIC DNA]</scope>
    <source>
        <strain evidence="5 6">CCM 8649</strain>
    </source>
</reference>
<dbReference type="GO" id="GO:0043565">
    <property type="term" value="F:sequence-specific DNA binding"/>
    <property type="evidence" value="ECO:0007669"/>
    <property type="project" value="InterPro"/>
</dbReference>
<dbReference type="EMBL" id="MDZA01000436">
    <property type="protein sequence ID" value="OGX82171.1"/>
    <property type="molecule type" value="Genomic_DNA"/>
</dbReference>
<evidence type="ECO:0000256" key="3">
    <source>
        <dbReference type="ARBA" id="ARBA00023163"/>
    </source>
</evidence>
<dbReference type="InterPro" id="IPR009057">
    <property type="entry name" value="Homeodomain-like_sf"/>
</dbReference>
<proteinExistence type="predicted"/>
<evidence type="ECO:0000313" key="5">
    <source>
        <dbReference type="EMBL" id="OGX82171.1"/>
    </source>
</evidence>
<dbReference type="PRINTS" id="PR00032">
    <property type="entry name" value="HTHARAC"/>
</dbReference>
<dbReference type="PANTHER" id="PTHR43280">
    <property type="entry name" value="ARAC-FAMILY TRANSCRIPTIONAL REGULATOR"/>
    <property type="match status" value="1"/>
</dbReference>
<gene>
    <name evidence="5" type="ORF">BEN49_14500</name>
</gene>
<evidence type="ECO:0000259" key="4">
    <source>
        <dbReference type="PROSITE" id="PS01124"/>
    </source>
</evidence>
<dbReference type="SUPFAM" id="SSF46689">
    <property type="entry name" value="Homeodomain-like"/>
    <property type="match status" value="1"/>
</dbReference>
<dbReference type="Pfam" id="PF12833">
    <property type="entry name" value="HTH_18"/>
    <property type="match status" value="1"/>
</dbReference>